<evidence type="ECO:0000256" key="4">
    <source>
        <dbReference type="ARBA" id="ARBA00022692"/>
    </source>
</evidence>
<sequence>MAKYVIKRILLLFFTLFVIMTICFVLIKLLEPNEILDVTQAEREEAIRDALGYNEPILIQYLIYWKNILTRFDFGVSFQIEYLGSVNGIIQDRLLPTILINVYALLFSVPLGILLGIAAALKKNRWQDHTISTLVMLFVSVPSFVYAFVLQYFLGARLGWLPIQMESVAETGGYFTWKMFVSMILPVLALSFGSIASLARFTRAELAESLTSEYMLLARAKGLTKGQATLRHALKNAMVPILPSIIAMFANILSGSLIIERIFSVPGIGGLYIQSIQELDYNVFMAVTIFYTFVGLAANIIVDLSYGFLDPRIRMGAKK</sequence>
<dbReference type="GO" id="GO:0005886">
    <property type="term" value="C:plasma membrane"/>
    <property type="evidence" value="ECO:0007669"/>
    <property type="project" value="UniProtKB-SubCell"/>
</dbReference>
<keyword evidence="3" id="KW-1003">Cell membrane</keyword>
<keyword evidence="5 7" id="KW-1133">Transmembrane helix</keyword>
<dbReference type="PROSITE" id="PS50928">
    <property type="entry name" value="ABC_TM1"/>
    <property type="match status" value="1"/>
</dbReference>
<dbReference type="InterPro" id="IPR000515">
    <property type="entry name" value="MetI-like"/>
</dbReference>
<dbReference type="AlphaFoldDB" id="A0A9D1VSZ8"/>
<comment type="caution">
    <text evidence="9">The sequence shown here is derived from an EMBL/GenBank/DDBJ whole genome shotgun (WGS) entry which is preliminary data.</text>
</comment>
<dbReference type="SUPFAM" id="SSF161098">
    <property type="entry name" value="MetI-like"/>
    <property type="match status" value="1"/>
</dbReference>
<evidence type="ECO:0000256" key="5">
    <source>
        <dbReference type="ARBA" id="ARBA00022989"/>
    </source>
</evidence>
<dbReference type="CDD" id="cd06261">
    <property type="entry name" value="TM_PBP2"/>
    <property type="match status" value="1"/>
</dbReference>
<accession>A0A9D1VSZ8</accession>
<reference evidence="9" key="1">
    <citation type="journal article" date="2021" name="PeerJ">
        <title>Extensive microbial diversity within the chicken gut microbiome revealed by metagenomics and culture.</title>
        <authorList>
            <person name="Gilroy R."/>
            <person name="Ravi A."/>
            <person name="Getino M."/>
            <person name="Pursley I."/>
            <person name="Horton D.L."/>
            <person name="Alikhan N.F."/>
            <person name="Baker D."/>
            <person name="Gharbi K."/>
            <person name="Hall N."/>
            <person name="Watson M."/>
            <person name="Adriaenssens E.M."/>
            <person name="Foster-Nyarko E."/>
            <person name="Jarju S."/>
            <person name="Secka A."/>
            <person name="Antonio M."/>
            <person name="Oren A."/>
            <person name="Chaudhuri R.R."/>
            <person name="La Ragione R."/>
            <person name="Hildebrand F."/>
            <person name="Pallen M.J."/>
        </authorList>
    </citation>
    <scope>NUCLEOTIDE SEQUENCE</scope>
    <source>
        <strain evidence="9">26628</strain>
    </source>
</reference>
<organism evidence="9 10">
    <name type="scientific">Candidatus Borkfalkia faecigallinarum</name>
    <dbReference type="NCBI Taxonomy" id="2838509"/>
    <lineage>
        <taxon>Bacteria</taxon>
        <taxon>Bacillati</taxon>
        <taxon>Bacillota</taxon>
        <taxon>Clostridia</taxon>
        <taxon>Christensenellales</taxon>
        <taxon>Christensenellaceae</taxon>
        <taxon>Candidatus Borkfalkia</taxon>
    </lineage>
</organism>
<evidence type="ECO:0000256" key="1">
    <source>
        <dbReference type="ARBA" id="ARBA00004651"/>
    </source>
</evidence>
<feature type="transmembrane region" description="Helical" evidence="7">
    <location>
        <begin position="241"/>
        <end position="263"/>
    </location>
</feature>
<keyword evidence="6 7" id="KW-0472">Membrane</keyword>
<dbReference type="PANTHER" id="PTHR30465">
    <property type="entry name" value="INNER MEMBRANE ABC TRANSPORTER"/>
    <property type="match status" value="1"/>
</dbReference>
<evidence type="ECO:0000259" key="8">
    <source>
        <dbReference type="PROSITE" id="PS50928"/>
    </source>
</evidence>
<feature type="domain" description="ABC transmembrane type-1" evidence="8">
    <location>
        <begin position="94"/>
        <end position="302"/>
    </location>
</feature>
<protein>
    <submittedName>
        <fullName evidence="9">ABC transporter permease</fullName>
    </submittedName>
</protein>
<evidence type="ECO:0000256" key="6">
    <source>
        <dbReference type="ARBA" id="ARBA00023136"/>
    </source>
</evidence>
<name>A0A9D1VSZ8_9FIRM</name>
<comment type="similarity">
    <text evidence="7">Belongs to the binding-protein-dependent transport system permease family.</text>
</comment>
<proteinExistence type="inferred from homology"/>
<comment type="subcellular location">
    <subcellularLocation>
        <location evidence="1 7">Cell membrane</location>
        <topology evidence="1 7">Multi-pass membrane protein</topology>
    </subcellularLocation>
</comment>
<dbReference type="PANTHER" id="PTHR30465:SF74">
    <property type="entry name" value="OLIGOPEPTIDE TRANSPORT SYSTEM PERMEASE PROTEIN OPPB"/>
    <property type="match status" value="1"/>
</dbReference>
<dbReference type="Gene3D" id="1.10.3720.10">
    <property type="entry name" value="MetI-like"/>
    <property type="match status" value="1"/>
</dbReference>
<gene>
    <name evidence="9" type="ORF">H9737_01600</name>
</gene>
<feature type="transmembrane region" description="Helical" evidence="7">
    <location>
        <begin position="133"/>
        <end position="154"/>
    </location>
</feature>
<feature type="transmembrane region" description="Helical" evidence="7">
    <location>
        <begin position="9"/>
        <end position="30"/>
    </location>
</feature>
<reference evidence="9" key="2">
    <citation type="submission" date="2021-04" db="EMBL/GenBank/DDBJ databases">
        <authorList>
            <person name="Gilroy R."/>
        </authorList>
    </citation>
    <scope>NUCLEOTIDE SEQUENCE</scope>
    <source>
        <strain evidence="9">26628</strain>
    </source>
</reference>
<dbReference type="Proteomes" id="UP000824249">
    <property type="component" value="Unassembled WGS sequence"/>
</dbReference>
<dbReference type="InterPro" id="IPR045621">
    <property type="entry name" value="BPD_transp_1_N"/>
</dbReference>
<dbReference type="Pfam" id="PF19300">
    <property type="entry name" value="BPD_transp_1_N"/>
    <property type="match status" value="1"/>
</dbReference>
<dbReference type="Pfam" id="PF00528">
    <property type="entry name" value="BPD_transp_1"/>
    <property type="match status" value="1"/>
</dbReference>
<feature type="transmembrane region" description="Helical" evidence="7">
    <location>
        <begin position="174"/>
        <end position="199"/>
    </location>
</feature>
<evidence type="ECO:0000256" key="3">
    <source>
        <dbReference type="ARBA" id="ARBA00022475"/>
    </source>
</evidence>
<dbReference type="EMBL" id="DXFD01000025">
    <property type="protein sequence ID" value="HIX46371.1"/>
    <property type="molecule type" value="Genomic_DNA"/>
</dbReference>
<keyword evidence="4 7" id="KW-0812">Transmembrane</keyword>
<evidence type="ECO:0000313" key="10">
    <source>
        <dbReference type="Proteomes" id="UP000824249"/>
    </source>
</evidence>
<dbReference type="InterPro" id="IPR035906">
    <property type="entry name" value="MetI-like_sf"/>
</dbReference>
<evidence type="ECO:0000256" key="7">
    <source>
        <dbReference type="RuleBase" id="RU363032"/>
    </source>
</evidence>
<evidence type="ECO:0000256" key="2">
    <source>
        <dbReference type="ARBA" id="ARBA00022448"/>
    </source>
</evidence>
<keyword evidence="2 7" id="KW-0813">Transport</keyword>
<feature type="transmembrane region" description="Helical" evidence="7">
    <location>
        <begin position="283"/>
        <end position="309"/>
    </location>
</feature>
<dbReference type="GO" id="GO:0055085">
    <property type="term" value="P:transmembrane transport"/>
    <property type="evidence" value="ECO:0007669"/>
    <property type="project" value="InterPro"/>
</dbReference>
<feature type="transmembrane region" description="Helical" evidence="7">
    <location>
        <begin position="98"/>
        <end position="121"/>
    </location>
</feature>
<evidence type="ECO:0000313" key="9">
    <source>
        <dbReference type="EMBL" id="HIX46371.1"/>
    </source>
</evidence>